<dbReference type="SUPFAM" id="SSF69754">
    <property type="entry name" value="Ribosome binding protein Y (YfiA homologue)"/>
    <property type="match status" value="1"/>
</dbReference>
<reference evidence="1 2" key="1">
    <citation type="submission" date="2019-08" db="EMBL/GenBank/DDBJ databases">
        <title>Professor.</title>
        <authorList>
            <person name="Park J.S."/>
        </authorList>
    </citation>
    <scope>NUCLEOTIDE SEQUENCE [LARGE SCALE GENOMIC DNA]</scope>
    <source>
        <strain evidence="1 2">176CP5-101</strain>
    </source>
</reference>
<dbReference type="RefSeq" id="WP_147740966.1">
    <property type="nucleotide sequence ID" value="NZ_VRUR01000001.1"/>
</dbReference>
<dbReference type="Pfam" id="PF02482">
    <property type="entry name" value="Ribosomal_S30AE"/>
    <property type="match status" value="1"/>
</dbReference>
<protein>
    <submittedName>
        <fullName evidence="1">HPF/RaiA family ribosome-associated protein</fullName>
    </submittedName>
</protein>
<organism evidence="1 2">
    <name type="scientific">Flagellimonas hymeniacidonis</name>
    <dbReference type="NCBI Taxonomy" id="2603628"/>
    <lineage>
        <taxon>Bacteria</taxon>
        <taxon>Pseudomonadati</taxon>
        <taxon>Bacteroidota</taxon>
        <taxon>Flavobacteriia</taxon>
        <taxon>Flavobacteriales</taxon>
        <taxon>Flavobacteriaceae</taxon>
        <taxon>Flagellimonas</taxon>
    </lineage>
</organism>
<name>A0A5C8V5H9_9FLAO</name>
<sequence>MEVNIQYQKMEVSESLNEILMKKLDKLGWKYSWVINANVLFKMENDKTGQDKVCEIELSAPGPRLFAKSRTDNFEKAMVETIGELKRQLEKRQAIFVRH</sequence>
<evidence type="ECO:0000313" key="2">
    <source>
        <dbReference type="Proteomes" id="UP000321456"/>
    </source>
</evidence>
<comment type="caution">
    <text evidence="1">The sequence shown here is derived from an EMBL/GenBank/DDBJ whole genome shotgun (WGS) entry which is preliminary data.</text>
</comment>
<dbReference type="InterPro" id="IPR036567">
    <property type="entry name" value="RHF-like"/>
</dbReference>
<dbReference type="EMBL" id="VRUR01000001">
    <property type="protein sequence ID" value="TXN37135.1"/>
    <property type="molecule type" value="Genomic_DNA"/>
</dbReference>
<keyword evidence="2" id="KW-1185">Reference proteome</keyword>
<gene>
    <name evidence="1" type="ORF">FVB32_02265</name>
</gene>
<accession>A0A5C8V5H9</accession>
<dbReference type="InterPro" id="IPR003489">
    <property type="entry name" value="RHF/RaiA"/>
</dbReference>
<dbReference type="Proteomes" id="UP000321456">
    <property type="component" value="Unassembled WGS sequence"/>
</dbReference>
<dbReference type="Gene3D" id="3.30.160.100">
    <property type="entry name" value="Ribosome hibernation promotion factor-like"/>
    <property type="match status" value="1"/>
</dbReference>
<proteinExistence type="predicted"/>
<evidence type="ECO:0000313" key="1">
    <source>
        <dbReference type="EMBL" id="TXN37135.1"/>
    </source>
</evidence>
<dbReference type="AlphaFoldDB" id="A0A5C8V5H9"/>